<protein>
    <submittedName>
        <fullName evidence="1">Uncharacterized protein</fullName>
    </submittedName>
</protein>
<sequence>MILDGSCPGHGVPAALWSCARQSAPWRLASSGTEKAPELWSSPTALLSYSPLWFLHLIAT</sequence>
<evidence type="ECO:0000313" key="1">
    <source>
        <dbReference type="EMBL" id="JAD72425.1"/>
    </source>
</evidence>
<reference evidence="1" key="1">
    <citation type="submission" date="2014-09" db="EMBL/GenBank/DDBJ databases">
        <authorList>
            <person name="Magalhaes I.L.F."/>
            <person name="Oliveira U."/>
            <person name="Santos F.R."/>
            <person name="Vidigal T.H.D.A."/>
            <person name="Brescovit A.D."/>
            <person name="Santos A.J."/>
        </authorList>
    </citation>
    <scope>NUCLEOTIDE SEQUENCE</scope>
    <source>
        <tissue evidence="1">Shoot tissue taken approximately 20 cm above the soil surface</tissue>
    </source>
</reference>
<dbReference type="EMBL" id="GBRH01225470">
    <property type="protein sequence ID" value="JAD72425.1"/>
    <property type="molecule type" value="Transcribed_RNA"/>
</dbReference>
<proteinExistence type="predicted"/>
<organism evidence="1">
    <name type="scientific">Arundo donax</name>
    <name type="common">Giant reed</name>
    <name type="synonym">Donax arundinaceus</name>
    <dbReference type="NCBI Taxonomy" id="35708"/>
    <lineage>
        <taxon>Eukaryota</taxon>
        <taxon>Viridiplantae</taxon>
        <taxon>Streptophyta</taxon>
        <taxon>Embryophyta</taxon>
        <taxon>Tracheophyta</taxon>
        <taxon>Spermatophyta</taxon>
        <taxon>Magnoliopsida</taxon>
        <taxon>Liliopsida</taxon>
        <taxon>Poales</taxon>
        <taxon>Poaceae</taxon>
        <taxon>PACMAD clade</taxon>
        <taxon>Arundinoideae</taxon>
        <taxon>Arundineae</taxon>
        <taxon>Arundo</taxon>
    </lineage>
</organism>
<accession>A0A0A9CGA2</accession>
<name>A0A0A9CGA2_ARUDO</name>
<dbReference type="AlphaFoldDB" id="A0A0A9CGA2"/>
<reference evidence="1" key="2">
    <citation type="journal article" date="2015" name="Data Brief">
        <title>Shoot transcriptome of the giant reed, Arundo donax.</title>
        <authorList>
            <person name="Barrero R.A."/>
            <person name="Guerrero F.D."/>
            <person name="Moolhuijzen P."/>
            <person name="Goolsby J.A."/>
            <person name="Tidwell J."/>
            <person name="Bellgard S.E."/>
            <person name="Bellgard M.I."/>
        </authorList>
    </citation>
    <scope>NUCLEOTIDE SEQUENCE</scope>
    <source>
        <tissue evidence="1">Shoot tissue taken approximately 20 cm above the soil surface</tissue>
    </source>
</reference>